<dbReference type="GO" id="GO:0007155">
    <property type="term" value="P:cell adhesion"/>
    <property type="evidence" value="ECO:0007669"/>
    <property type="project" value="InterPro"/>
</dbReference>
<dbReference type="InterPro" id="IPR001082">
    <property type="entry name" value="Pilin"/>
</dbReference>
<feature type="transmembrane region" description="Helical" evidence="5">
    <location>
        <begin position="7"/>
        <end position="31"/>
    </location>
</feature>
<keyword evidence="4" id="KW-0281">Fimbrium</keyword>
<evidence type="ECO:0000256" key="1">
    <source>
        <dbReference type="ARBA" id="ARBA00005233"/>
    </source>
</evidence>
<comment type="caution">
    <text evidence="6">The sequence shown here is derived from an EMBL/GenBank/DDBJ whole genome shotgun (WGS) entry which is preliminary data.</text>
</comment>
<dbReference type="GO" id="GO:0044096">
    <property type="term" value="C:type IV pilus"/>
    <property type="evidence" value="ECO:0007669"/>
    <property type="project" value="TreeGrafter"/>
</dbReference>
<dbReference type="Pfam" id="PF07963">
    <property type="entry name" value="N_methyl"/>
    <property type="match status" value="1"/>
</dbReference>
<sequence length="148" mass="15630">MQRGAQGFTLIELMIVVAILGVLAALAIPLYQQYVAASQMKRAYGEVSHYRTAYEEVMMRGASSVPNSVLGFSGSNLVEETKATDIATVNPDGSGHIEVTLGDTASPVVSGAVIRLERSASGVWSCAVDNSAVTGSWESRYLPEGCTL</sequence>
<dbReference type="RefSeq" id="WP_095611471.1">
    <property type="nucleotide sequence ID" value="NZ_NMPM01000061.1"/>
</dbReference>
<dbReference type="NCBIfam" id="TIGR02532">
    <property type="entry name" value="IV_pilin_GFxxxE"/>
    <property type="match status" value="1"/>
</dbReference>
<comment type="similarity">
    <text evidence="1 4">Belongs to the N-Me-Phe pilin family.</text>
</comment>
<dbReference type="SUPFAM" id="SSF54523">
    <property type="entry name" value="Pili subunits"/>
    <property type="match status" value="1"/>
</dbReference>
<reference evidence="6 7" key="1">
    <citation type="submission" date="2017-07" db="EMBL/GenBank/DDBJ databases">
        <title>Tamlnaduibacter salinus (Mi-7) genome sequencing.</title>
        <authorList>
            <person name="Verma A."/>
            <person name="Krishnamurthi S."/>
        </authorList>
    </citation>
    <scope>NUCLEOTIDE SEQUENCE [LARGE SCALE GENOMIC DNA]</scope>
    <source>
        <strain evidence="6 7">Mi-7</strain>
    </source>
</reference>
<keyword evidence="7" id="KW-1185">Reference proteome</keyword>
<accession>A0A2A2I2Z9</accession>
<dbReference type="PANTHER" id="PTHR30093">
    <property type="entry name" value="GENERAL SECRETION PATHWAY PROTEIN G"/>
    <property type="match status" value="1"/>
</dbReference>
<proteinExistence type="inferred from homology"/>
<dbReference type="PANTHER" id="PTHR30093:SF34">
    <property type="entry name" value="PREPILIN PEPTIDASE-DEPENDENT PROTEIN D"/>
    <property type="match status" value="1"/>
</dbReference>
<dbReference type="Pfam" id="PF00114">
    <property type="entry name" value="Pilin"/>
    <property type="match status" value="1"/>
</dbReference>
<evidence type="ECO:0000256" key="5">
    <source>
        <dbReference type="SAM" id="Phobius"/>
    </source>
</evidence>
<dbReference type="PROSITE" id="PS00409">
    <property type="entry name" value="PROKAR_NTER_METHYL"/>
    <property type="match status" value="1"/>
</dbReference>
<dbReference type="InterPro" id="IPR012902">
    <property type="entry name" value="N_methyl_site"/>
</dbReference>
<gene>
    <name evidence="6" type="ORF">CF392_10805</name>
</gene>
<dbReference type="InterPro" id="IPR045584">
    <property type="entry name" value="Pilin-like"/>
</dbReference>
<evidence type="ECO:0000256" key="2">
    <source>
        <dbReference type="ARBA" id="ARBA00022481"/>
    </source>
</evidence>
<evidence type="ECO:0000256" key="3">
    <source>
        <dbReference type="ARBA" id="ARBA00029638"/>
    </source>
</evidence>
<dbReference type="GO" id="GO:0043107">
    <property type="term" value="P:type IV pilus-dependent motility"/>
    <property type="evidence" value="ECO:0007669"/>
    <property type="project" value="TreeGrafter"/>
</dbReference>
<dbReference type="EMBL" id="NMPM01000061">
    <property type="protein sequence ID" value="PAV25470.1"/>
    <property type="molecule type" value="Genomic_DNA"/>
</dbReference>
<organism evidence="6 7">
    <name type="scientific">Tamilnaduibacter salinus</name>
    <dbReference type="NCBI Taxonomy" id="1484056"/>
    <lineage>
        <taxon>Bacteria</taxon>
        <taxon>Pseudomonadati</taxon>
        <taxon>Pseudomonadota</taxon>
        <taxon>Gammaproteobacteria</taxon>
        <taxon>Pseudomonadales</taxon>
        <taxon>Marinobacteraceae</taxon>
        <taxon>Tamilnaduibacter</taxon>
    </lineage>
</organism>
<name>A0A2A2I2Z9_9GAMM</name>
<keyword evidence="5" id="KW-1133">Transmembrane helix</keyword>
<evidence type="ECO:0000313" key="7">
    <source>
        <dbReference type="Proteomes" id="UP000218332"/>
    </source>
</evidence>
<evidence type="ECO:0000256" key="4">
    <source>
        <dbReference type="RuleBase" id="RU000389"/>
    </source>
</evidence>
<evidence type="ECO:0000313" key="6">
    <source>
        <dbReference type="EMBL" id="PAV25470.1"/>
    </source>
</evidence>
<protein>
    <recommendedName>
        <fullName evidence="3">Pilin</fullName>
    </recommendedName>
</protein>
<dbReference type="AlphaFoldDB" id="A0A2A2I2Z9"/>
<keyword evidence="5" id="KW-0472">Membrane</keyword>
<dbReference type="Proteomes" id="UP000218332">
    <property type="component" value="Unassembled WGS sequence"/>
</dbReference>
<keyword evidence="2" id="KW-0488">Methylation</keyword>
<dbReference type="Gene3D" id="3.30.700.10">
    <property type="entry name" value="Glycoprotein, Type 4 Pilin"/>
    <property type="match status" value="1"/>
</dbReference>
<keyword evidence="5" id="KW-0812">Transmembrane</keyword>